<accession>A0A420W9N0</accession>
<dbReference type="PANTHER" id="PTHR41786">
    <property type="entry name" value="MOTILITY ACCESSORY FACTOR MAF"/>
    <property type="match status" value="1"/>
</dbReference>
<name>A0A420W9N0_9BACT</name>
<protein>
    <recommendedName>
        <fullName evidence="1">6-hydroxymethylpterin diphosphokinase MptE-like domain-containing protein</fullName>
    </recommendedName>
</protein>
<dbReference type="PANTHER" id="PTHR41786:SF1">
    <property type="entry name" value="6-HYDROXYMETHYLPTERIN DIPHOSPHOKINASE MPTE-LIKE DOMAIN-CONTAINING PROTEIN"/>
    <property type="match status" value="1"/>
</dbReference>
<evidence type="ECO:0000313" key="2">
    <source>
        <dbReference type="EMBL" id="RKQ64030.1"/>
    </source>
</evidence>
<feature type="domain" description="6-hydroxymethylpterin diphosphokinase MptE-like" evidence="1">
    <location>
        <begin position="242"/>
        <end position="399"/>
    </location>
</feature>
<dbReference type="EMBL" id="RBIE01000001">
    <property type="protein sequence ID" value="RKQ64030.1"/>
    <property type="molecule type" value="Genomic_DNA"/>
</dbReference>
<proteinExistence type="predicted"/>
<comment type="caution">
    <text evidence="2">The sequence shown here is derived from an EMBL/GenBank/DDBJ whole genome shotgun (WGS) entry which is preliminary data.</text>
</comment>
<organism evidence="2 3">
    <name type="scientific">Thermovibrio guaymasensis</name>
    <dbReference type="NCBI Taxonomy" id="240167"/>
    <lineage>
        <taxon>Bacteria</taxon>
        <taxon>Pseudomonadati</taxon>
        <taxon>Aquificota</taxon>
        <taxon>Aquificia</taxon>
        <taxon>Desulfurobacteriales</taxon>
        <taxon>Desulfurobacteriaceae</taxon>
        <taxon>Thermovibrio</taxon>
    </lineage>
</organism>
<dbReference type="InterPro" id="IPR002826">
    <property type="entry name" value="MptE-like"/>
</dbReference>
<dbReference type="Proteomes" id="UP000280881">
    <property type="component" value="Unassembled WGS sequence"/>
</dbReference>
<evidence type="ECO:0000313" key="3">
    <source>
        <dbReference type="Proteomes" id="UP000280881"/>
    </source>
</evidence>
<dbReference type="AlphaFoldDB" id="A0A420W9N0"/>
<reference evidence="2 3" key="1">
    <citation type="submission" date="2018-10" db="EMBL/GenBank/DDBJ databases">
        <title>Genomic Encyclopedia of Type Strains, Phase IV (KMG-IV): sequencing the most valuable type-strain genomes for metagenomic binning, comparative biology and taxonomic classification.</title>
        <authorList>
            <person name="Goeker M."/>
        </authorList>
    </citation>
    <scope>NUCLEOTIDE SEQUENCE [LARGE SCALE GENOMIC DNA]</scope>
    <source>
        <strain evidence="2 3">DSM 15521</strain>
    </source>
</reference>
<sequence>MNPVVLRKNLSLLASFNPAFVKKLSMYIENGSLEGLFLRDEKNDYTLIYKGQRFVNLKQTALGLLDKEDSLGLIHKPFVVEGPVSKILRDLKNKFTTLSMSRKKFVRKLDSLIVLGTFPFFHISNLKKKFPKLEHVIVIEPRPEFIYLFLGLIDLEKILLQIPNFSLYIDFSVAEPKITEIINLRPFSAYFKSYESKELKEIENSLKDIYEKLLLSSLPENIVNAALSLRKNIVNSRNEFLLDVELPAKETKVFFIGSGPSVDKALPLLKEIQKKHLVVALGSAIKPLLMEGVLPDINVAIDPMKNMDKVFLREVTNKGALREVLFFGSPEVDRNYINKFEGGRGFFFGLGRFANMFSLSESISAPLFPSPTVLNFAFDFFVRLGFRKFVLVGVDLGTKIEDRLHSRFYTDFDKYILSERQGKWLKGNFGGEVWAPADFYMSKKVFEEQISFYKEKYPNFYVINTSDGVFIDGTVSITLDEVTSSLENSEKPKEIVLSSFRNYFKSISKMEIQVKRSFKEELNEILLSLNSWQKMLNKFSKKGDLEALVKSFELLMTLASSDFFKFILLDNMAYHVYLILVRYVLLFDMEAKNFFSNLEYKERERLASYIYHSLFSMFQALGKLAKV</sequence>
<gene>
    <name evidence="2" type="ORF">C7457_0920</name>
</gene>
<dbReference type="OrthoDB" id="12184at2"/>
<dbReference type="Pfam" id="PF01973">
    <property type="entry name" value="MptE-like"/>
    <property type="match status" value="1"/>
</dbReference>
<keyword evidence="3" id="KW-1185">Reference proteome</keyword>
<evidence type="ECO:0000259" key="1">
    <source>
        <dbReference type="Pfam" id="PF01973"/>
    </source>
</evidence>
<dbReference type="RefSeq" id="WP_121170441.1">
    <property type="nucleotide sequence ID" value="NZ_RBIE01000001.1"/>
</dbReference>